<dbReference type="InterPro" id="IPR016071">
    <property type="entry name" value="Staphylococal_nuclease_OB-fold"/>
</dbReference>
<dbReference type="GO" id="GO:0004519">
    <property type="term" value="F:endonuclease activity"/>
    <property type="evidence" value="ECO:0007669"/>
    <property type="project" value="UniProtKB-KW"/>
</dbReference>
<feature type="domain" description="TNase-like" evidence="2">
    <location>
        <begin position="47"/>
        <end position="180"/>
    </location>
</feature>
<dbReference type="PROSITE" id="PS50830">
    <property type="entry name" value="TNASE_3"/>
    <property type="match status" value="1"/>
</dbReference>
<dbReference type="AlphaFoldDB" id="A0A840C6T4"/>
<comment type="caution">
    <text evidence="3">The sequence shown here is derived from an EMBL/GenBank/DDBJ whole genome shotgun (WGS) entry which is preliminary data.</text>
</comment>
<gene>
    <name evidence="3" type="ORF">GGR16_004186</name>
</gene>
<feature type="signal peptide" evidence="1">
    <location>
        <begin position="1"/>
        <end position="18"/>
    </location>
</feature>
<evidence type="ECO:0000313" key="4">
    <source>
        <dbReference type="Proteomes" id="UP000577362"/>
    </source>
</evidence>
<organism evidence="3 4">
    <name type="scientific">Chelatococcus caeni</name>
    <dbReference type="NCBI Taxonomy" id="1348468"/>
    <lineage>
        <taxon>Bacteria</taxon>
        <taxon>Pseudomonadati</taxon>
        <taxon>Pseudomonadota</taxon>
        <taxon>Alphaproteobacteria</taxon>
        <taxon>Hyphomicrobiales</taxon>
        <taxon>Chelatococcaceae</taxon>
        <taxon>Chelatococcus</taxon>
    </lineage>
</organism>
<proteinExistence type="predicted"/>
<dbReference type="EMBL" id="JACIEN010000006">
    <property type="protein sequence ID" value="MBB4019139.1"/>
    <property type="molecule type" value="Genomic_DNA"/>
</dbReference>
<accession>A0A840C6T4</accession>
<dbReference type="RefSeq" id="WP_183317870.1">
    <property type="nucleotide sequence ID" value="NZ_JACIEN010000006.1"/>
</dbReference>
<keyword evidence="4" id="KW-1185">Reference proteome</keyword>
<keyword evidence="3" id="KW-0255">Endonuclease</keyword>
<dbReference type="SMART" id="SM00318">
    <property type="entry name" value="SNc"/>
    <property type="match status" value="1"/>
</dbReference>
<evidence type="ECO:0000259" key="2">
    <source>
        <dbReference type="PROSITE" id="PS50830"/>
    </source>
</evidence>
<feature type="chain" id="PRO_5032462016" evidence="1">
    <location>
        <begin position="19"/>
        <end position="180"/>
    </location>
</feature>
<reference evidence="3 4" key="1">
    <citation type="submission" date="2020-08" db="EMBL/GenBank/DDBJ databases">
        <title>Genomic Encyclopedia of Type Strains, Phase IV (KMG-IV): sequencing the most valuable type-strain genomes for metagenomic binning, comparative biology and taxonomic classification.</title>
        <authorList>
            <person name="Goeker M."/>
        </authorList>
    </citation>
    <scope>NUCLEOTIDE SEQUENCE [LARGE SCALE GENOMIC DNA]</scope>
    <source>
        <strain evidence="3 4">DSM 103737</strain>
    </source>
</reference>
<evidence type="ECO:0000313" key="3">
    <source>
        <dbReference type="EMBL" id="MBB4019139.1"/>
    </source>
</evidence>
<protein>
    <submittedName>
        <fullName evidence="3">Endonuclease YncB(Thermonuclease family)</fullName>
    </submittedName>
</protein>
<evidence type="ECO:0000256" key="1">
    <source>
        <dbReference type="SAM" id="SignalP"/>
    </source>
</evidence>
<sequence length="180" mass="18666">MRCPSPLPLLAFAAGLGAASLTGQGPNETVAAGAAQAGPHLAGAVPGAFKAEVVRVIDGDTLEARVAVWPGQEIVTRVRLAGIDAPEVDGRCAAEKQAASAAREALARLVGDGAVVLSEVRPDKYFGRVVARVADAAWRDVGQLMREAGHARAYDGGRRASWCEALETRRPPGLTPAPRE</sequence>
<dbReference type="Gene3D" id="2.40.50.90">
    <property type="match status" value="1"/>
</dbReference>
<dbReference type="Pfam" id="PF00565">
    <property type="entry name" value="SNase"/>
    <property type="match status" value="1"/>
</dbReference>
<keyword evidence="3" id="KW-0378">Hydrolase</keyword>
<dbReference type="InterPro" id="IPR035437">
    <property type="entry name" value="SNase_OB-fold_sf"/>
</dbReference>
<dbReference type="Proteomes" id="UP000577362">
    <property type="component" value="Unassembled WGS sequence"/>
</dbReference>
<keyword evidence="1" id="KW-0732">Signal</keyword>
<name>A0A840C6T4_9HYPH</name>
<dbReference type="SUPFAM" id="SSF50199">
    <property type="entry name" value="Staphylococcal nuclease"/>
    <property type="match status" value="1"/>
</dbReference>
<keyword evidence="3" id="KW-0540">Nuclease</keyword>